<evidence type="ECO:0000313" key="1">
    <source>
        <dbReference type="EMBL" id="KAJ9109272.1"/>
    </source>
</evidence>
<sequence>MAAVVGVLLGTRSSRELAITNSFEIALLERGSNGDVDMDTEQSGKGRAYDVDREFLEERREQSTHQAILTAVSPTACKSNRSFLRLIYLAGTPLVRNPEASIAIYISKIFESALGVTEDMAPDERNGKSTGNKCFELQYAVETGEAQRIAVDVVTSLTSQRNDITMLHERMRVLLAYIVGVINGTAQVEHLVLRQISAIVATLPVEYSDVQLTTYLTTLTKSLATLNDLTDRFNAVY</sequence>
<gene>
    <name evidence="1" type="ORF">QFC21_000601</name>
</gene>
<comment type="caution">
    <text evidence="1">The sequence shown here is derived from an EMBL/GenBank/DDBJ whole genome shotgun (WGS) entry which is preliminary data.</text>
</comment>
<dbReference type="Proteomes" id="UP001227268">
    <property type="component" value="Unassembled WGS sequence"/>
</dbReference>
<keyword evidence="2" id="KW-1185">Reference proteome</keyword>
<name>A0ACC2WDX5_9TREE</name>
<reference evidence="1" key="1">
    <citation type="submission" date="2023-04" db="EMBL/GenBank/DDBJ databases">
        <title>Draft Genome sequencing of Naganishia species isolated from polar environments using Oxford Nanopore Technology.</title>
        <authorList>
            <person name="Leo P."/>
            <person name="Venkateswaran K."/>
        </authorList>
    </citation>
    <scope>NUCLEOTIDE SEQUENCE</scope>
    <source>
        <strain evidence="1">MNA-CCFEE 5423</strain>
    </source>
</reference>
<protein>
    <submittedName>
        <fullName evidence="1">Uncharacterized protein</fullName>
    </submittedName>
</protein>
<proteinExistence type="predicted"/>
<organism evidence="1 2">
    <name type="scientific">Naganishia friedmannii</name>
    <dbReference type="NCBI Taxonomy" id="89922"/>
    <lineage>
        <taxon>Eukaryota</taxon>
        <taxon>Fungi</taxon>
        <taxon>Dikarya</taxon>
        <taxon>Basidiomycota</taxon>
        <taxon>Agaricomycotina</taxon>
        <taxon>Tremellomycetes</taxon>
        <taxon>Filobasidiales</taxon>
        <taxon>Filobasidiaceae</taxon>
        <taxon>Naganishia</taxon>
    </lineage>
</organism>
<accession>A0ACC2WDX5</accession>
<evidence type="ECO:0000313" key="2">
    <source>
        <dbReference type="Proteomes" id="UP001227268"/>
    </source>
</evidence>
<dbReference type="EMBL" id="JASBWT010000001">
    <property type="protein sequence ID" value="KAJ9109272.1"/>
    <property type="molecule type" value="Genomic_DNA"/>
</dbReference>